<feature type="transmembrane region" description="Helical" evidence="2">
    <location>
        <begin position="121"/>
        <end position="141"/>
    </location>
</feature>
<dbReference type="KEGG" id="lacs:H4075_13960"/>
<dbReference type="EMBL" id="CP060007">
    <property type="protein sequence ID" value="QNA43182.1"/>
    <property type="molecule type" value="Genomic_DNA"/>
</dbReference>
<keyword evidence="2" id="KW-0472">Membrane</keyword>
<feature type="transmembrane region" description="Helical" evidence="2">
    <location>
        <begin position="43"/>
        <end position="61"/>
    </location>
</feature>
<keyword evidence="2" id="KW-1133">Transmembrane helix</keyword>
<evidence type="ECO:0000256" key="1">
    <source>
        <dbReference type="SAM" id="MobiDB-lite"/>
    </source>
</evidence>
<evidence type="ECO:0000313" key="4">
    <source>
        <dbReference type="Proteomes" id="UP000515344"/>
    </source>
</evidence>
<keyword evidence="4" id="KW-1185">Reference proteome</keyword>
<sequence>MTSFTDLENAWQQQPGSGEQRPQPETLIRLAEQKAKQVRTKHVVTMAILSITVLVIIWYFATYAGTTFNRFSIGLLLMIVSLLIRIVIEYISFRKLHTIDVRADFKTYTKRVTAFYTNRRLIHLIITPLLFAAYVTGFVLLLPVFQEQFSEAFYIYVLVSGFVSMAVLAFVILKANKRELKLLAHLKQSAKKENV</sequence>
<organism evidence="3 4">
    <name type="scientific">Lacibacter sediminis</name>
    <dbReference type="NCBI Taxonomy" id="2760713"/>
    <lineage>
        <taxon>Bacteria</taxon>
        <taxon>Pseudomonadati</taxon>
        <taxon>Bacteroidota</taxon>
        <taxon>Chitinophagia</taxon>
        <taxon>Chitinophagales</taxon>
        <taxon>Chitinophagaceae</taxon>
        <taxon>Lacibacter</taxon>
    </lineage>
</organism>
<dbReference type="Proteomes" id="UP000515344">
    <property type="component" value="Chromosome"/>
</dbReference>
<feature type="compositionally biased region" description="Polar residues" evidence="1">
    <location>
        <begin position="1"/>
        <end position="17"/>
    </location>
</feature>
<dbReference type="RefSeq" id="WP_182801447.1">
    <property type="nucleotide sequence ID" value="NZ_CP060007.1"/>
</dbReference>
<accession>A0A7G5XCH9</accession>
<feature type="transmembrane region" description="Helical" evidence="2">
    <location>
        <begin position="67"/>
        <end position="88"/>
    </location>
</feature>
<feature type="transmembrane region" description="Helical" evidence="2">
    <location>
        <begin position="153"/>
        <end position="173"/>
    </location>
</feature>
<feature type="region of interest" description="Disordered" evidence="1">
    <location>
        <begin position="1"/>
        <end position="23"/>
    </location>
</feature>
<gene>
    <name evidence="3" type="ORF">H4075_13960</name>
</gene>
<dbReference type="AlphaFoldDB" id="A0A7G5XCH9"/>
<reference evidence="4" key="1">
    <citation type="submission" date="2020-08" db="EMBL/GenBank/DDBJ databases">
        <title>Lacibacter sp. S13-6-6 genome sequencing.</title>
        <authorList>
            <person name="Jin L."/>
        </authorList>
    </citation>
    <scope>NUCLEOTIDE SEQUENCE [LARGE SCALE GENOMIC DNA]</scope>
    <source>
        <strain evidence="4">S13-6-6</strain>
    </source>
</reference>
<name>A0A7G5XCH9_9BACT</name>
<protein>
    <recommendedName>
        <fullName evidence="5">DUF3278 domain-containing protein</fullName>
    </recommendedName>
</protein>
<evidence type="ECO:0000313" key="3">
    <source>
        <dbReference type="EMBL" id="QNA43182.1"/>
    </source>
</evidence>
<evidence type="ECO:0000256" key="2">
    <source>
        <dbReference type="SAM" id="Phobius"/>
    </source>
</evidence>
<proteinExistence type="predicted"/>
<keyword evidence="2" id="KW-0812">Transmembrane</keyword>
<evidence type="ECO:0008006" key="5">
    <source>
        <dbReference type="Google" id="ProtNLM"/>
    </source>
</evidence>